<evidence type="ECO:0000313" key="1">
    <source>
        <dbReference type="EMBL" id="KAJ1366464.1"/>
    </source>
</evidence>
<dbReference type="AlphaFoldDB" id="A0AAD5QZ68"/>
<comment type="caution">
    <text evidence="1">The sequence shown here is derived from an EMBL/GenBank/DDBJ whole genome shotgun (WGS) entry which is preliminary data.</text>
</comment>
<reference evidence="1" key="1">
    <citation type="submission" date="2021-06" db="EMBL/GenBank/DDBJ databases">
        <title>Parelaphostrongylus tenuis whole genome reference sequence.</title>
        <authorList>
            <person name="Garwood T.J."/>
            <person name="Larsen P.A."/>
            <person name="Fountain-Jones N.M."/>
            <person name="Garbe J.R."/>
            <person name="Macchietto M.G."/>
            <person name="Kania S.A."/>
            <person name="Gerhold R.W."/>
            <person name="Richards J.E."/>
            <person name="Wolf T.M."/>
        </authorList>
    </citation>
    <scope>NUCLEOTIDE SEQUENCE</scope>
    <source>
        <strain evidence="1">MNPRO001-30</strain>
        <tissue evidence="1">Meninges</tissue>
    </source>
</reference>
<accession>A0AAD5QZ68</accession>
<evidence type="ECO:0000313" key="2">
    <source>
        <dbReference type="Proteomes" id="UP001196413"/>
    </source>
</evidence>
<keyword evidence="2" id="KW-1185">Reference proteome</keyword>
<name>A0AAD5QZ68_PARTN</name>
<protein>
    <submittedName>
        <fullName evidence="1">Uncharacterized protein</fullName>
    </submittedName>
</protein>
<organism evidence="1 2">
    <name type="scientific">Parelaphostrongylus tenuis</name>
    <name type="common">Meningeal worm</name>
    <dbReference type="NCBI Taxonomy" id="148309"/>
    <lineage>
        <taxon>Eukaryota</taxon>
        <taxon>Metazoa</taxon>
        <taxon>Ecdysozoa</taxon>
        <taxon>Nematoda</taxon>
        <taxon>Chromadorea</taxon>
        <taxon>Rhabditida</taxon>
        <taxon>Rhabditina</taxon>
        <taxon>Rhabditomorpha</taxon>
        <taxon>Strongyloidea</taxon>
        <taxon>Metastrongylidae</taxon>
        <taxon>Parelaphostrongylus</taxon>
    </lineage>
</organism>
<gene>
    <name evidence="1" type="ORF">KIN20_027136</name>
</gene>
<dbReference type="EMBL" id="JAHQIW010005562">
    <property type="protein sequence ID" value="KAJ1366464.1"/>
    <property type="molecule type" value="Genomic_DNA"/>
</dbReference>
<dbReference type="Proteomes" id="UP001196413">
    <property type="component" value="Unassembled WGS sequence"/>
</dbReference>
<sequence length="87" mass="9880">MMNSENFTRVETSNEVGIERGTLWPSGCDVGHGAREVELHAPLLSGSQQQRQMERHSKAIPEIAMRRVQPVLYAVQEEDEQGNECWN</sequence>
<proteinExistence type="predicted"/>